<proteinExistence type="predicted"/>
<sequence>MSSTLCATAVPFSAASSTLQPITVPECHGDQSTNRKKRRLLVFKVWAQRGQTDGAPDRLKRGTSWDLEINPDVWA</sequence>
<accession>A0A4Z2I6B6</accession>
<dbReference type="EMBL" id="SRLO01000124">
    <property type="protein sequence ID" value="TNN73488.1"/>
    <property type="molecule type" value="Genomic_DNA"/>
</dbReference>
<dbReference type="Proteomes" id="UP000314294">
    <property type="component" value="Unassembled WGS sequence"/>
</dbReference>
<dbReference type="AlphaFoldDB" id="A0A4Z2I6B6"/>
<gene>
    <name evidence="1" type="ORF">EYF80_016278</name>
</gene>
<protein>
    <submittedName>
        <fullName evidence="1">Uncharacterized protein</fullName>
    </submittedName>
</protein>
<evidence type="ECO:0000313" key="2">
    <source>
        <dbReference type="Proteomes" id="UP000314294"/>
    </source>
</evidence>
<name>A0A4Z2I6B6_9TELE</name>
<reference evidence="1 2" key="1">
    <citation type="submission" date="2019-03" db="EMBL/GenBank/DDBJ databases">
        <title>First draft genome of Liparis tanakae, snailfish: a comprehensive survey of snailfish specific genes.</title>
        <authorList>
            <person name="Kim W."/>
            <person name="Song I."/>
            <person name="Jeong J.-H."/>
            <person name="Kim D."/>
            <person name="Kim S."/>
            <person name="Ryu S."/>
            <person name="Song J.Y."/>
            <person name="Lee S.K."/>
        </authorList>
    </citation>
    <scope>NUCLEOTIDE SEQUENCE [LARGE SCALE GENOMIC DNA]</scope>
    <source>
        <tissue evidence="1">Muscle</tissue>
    </source>
</reference>
<comment type="caution">
    <text evidence="1">The sequence shown here is derived from an EMBL/GenBank/DDBJ whole genome shotgun (WGS) entry which is preliminary data.</text>
</comment>
<keyword evidence="2" id="KW-1185">Reference proteome</keyword>
<organism evidence="1 2">
    <name type="scientific">Liparis tanakae</name>
    <name type="common">Tanaka's snailfish</name>
    <dbReference type="NCBI Taxonomy" id="230148"/>
    <lineage>
        <taxon>Eukaryota</taxon>
        <taxon>Metazoa</taxon>
        <taxon>Chordata</taxon>
        <taxon>Craniata</taxon>
        <taxon>Vertebrata</taxon>
        <taxon>Euteleostomi</taxon>
        <taxon>Actinopterygii</taxon>
        <taxon>Neopterygii</taxon>
        <taxon>Teleostei</taxon>
        <taxon>Neoteleostei</taxon>
        <taxon>Acanthomorphata</taxon>
        <taxon>Eupercaria</taxon>
        <taxon>Perciformes</taxon>
        <taxon>Cottioidei</taxon>
        <taxon>Cottales</taxon>
        <taxon>Liparidae</taxon>
        <taxon>Liparis</taxon>
    </lineage>
</organism>
<evidence type="ECO:0000313" key="1">
    <source>
        <dbReference type="EMBL" id="TNN73488.1"/>
    </source>
</evidence>